<protein>
    <submittedName>
        <fullName evidence="9">Uncharacterized protein</fullName>
    </submittedName>
</protein>
<dbReference type="Proteomes" id="UP001152759">
    <property type="component" value="Chromosome 4"/>
</dbReference>
<evidence type="ECO:0000256" key="3">
    <source>
        <dbReference type="ARBA" id="ARBA00022694"/>
    </source>
</evidence>
<dbReference type="GO" id="GO:0005634">
    <property type="term" value="C:nucleus"/>
    <property type="evidence" value="ECO:0007669"/>
    <property type="project" value="TreeGrafter"/>
</dbReference>
<proteinExistence type="inferred from homology"/>
<keyword evidence="10" id="KW-1185">Reference proteome</keyword>
<dbReference type="Gene3D" id="3.60.15.10">
    <property type="entry name" value="Ribonuclease Z/Hydroxyacylglutathione hydrolase-like"/>
    <property type="match status" value="1"/>
</dbReference>
<keyword evidence="8" id="KW-0862">Zinc</keyword>
<dbReference type="CDD" id="cd07717">
    <property type="entry name" value="RNaseZ_ZiPD-like_MBL-fold"/>
    <property type="match status" value="1"/>
</dbReference>
<evidence type="ECO:0000256" key="5">
    <source>
        <dbReference type="ARBA" id="ARBA00022723"/>
    </source>
</evidence>
<reference evidence="9" key="1">
    <citation type="submission" date="2021-12" db="EMBL/GenBank/DDBJ databases">
        <authorList>
            <person name="King R."/>
        </authorList>
    </citation>
    <scope>NUCLEOTIDE SEQUENCE</scope>
</reference>
<gene>
    <name evidence="9" type="ORF">BEMITA_LOCUS7620</name>
</gene>
<evidence type="ECO:0000256" key="7">
    <source>
        <dbReference type="ARBA" id="ARBA00022801"/>
    </source>
</evidence>
<dbReference type="InterPro" id="IPR013471">
    <property type="entry name" value="RNase_Z/BN"/>
</dbReference>
<keyword evidence="7" id="KW-0378">Hydrolase</keyword>
<dbReference type="EMBL" id="OU963865">
    <property type="protein sequence ID" value="CAH0388723.1"/>
    <property type="molecule type" value="Genomic_DNA"/>
</dbReference>
<dbReference type="PANTHER" id="PTHR46018:SF2">
    <property type="entry name" value="ZINC PHOSPHODIESTERASE ELAC PROTEIN 1"/>
    <property type="match status" value="1"/>
</dbReference>
<dbReference type="GO" id="GO:0046872">
    <property type="term" value="F:metal ion binding"/>
    <property type="evidence" value="ECO:0007669"/>
    <property type="project" value="UniProtKB-KW"/>
</dbReference>
<dbReference type="GO" id="GO:0042781">
    <property type="term" value="F:3'-tRNA processing endoribonuclease activity"/>
    <property type="evidence" value="ECO:0007669"/>
    <property type="project" value="TreeGrafter"/>
</dbReference>
<keyword evidence="3" id="KW-0819">tRNA processing</keyword>
<sequence>MHIIFLGTASCNPTEYRGVSSLAIRFESGDIWLVDCGEGTQVQMQKSSIKFGKVKKIFLTHLHGDHIFGLPGLLASMGTIAERMDFVLELYGPRGLARYVRESLNLSRSPLSFKYKVIELVPQDSQYPGNLMKDWPVMEVDTNQHHPQEIQSVSVTASTHEDPVWNLIDSHDECTVKASRIEHRIPCFGYVFTENDRPGTINVDYLKGVGIPPGPLYAKLKRGEAVTAPNGTTVNPKDCIGPDKKGRKATILGDTWNPNCMTKIAMHSDVLVHEATLEDGLKEKAVSNGHSTPSMAVEFSHKIAAKTLILNHYSQRYRSPHTPVPKALAQEQVSSTDVLLEEAKNAVKNYPGFECSVIASRDLMTHEVTL</sequence>
<comment type="cofactor">
    <cofactor evidence="1">
        <name>Zn(2+)</name>
        <dbReference type="ChEBI" id="CHEBI:29105"/>
    </cofactor>
</comment>
<dbReference type="KEGG" id="btab:109036458"/>
<dbReference type="PANTHER" id="PTHR46018">
    <property type="entry name" value="ZINC PHOSPHODIESTERASE ELAC PROTEIN 1"/>
    <property type="match status" value="1"/>
</dbReference>
<evidence type="ECO:0000256" key="6">
    <source>
        <dbReference type="ARBA" id="ARBA00022759"/>
    </source>
</evidence>
<evidence type="ECO:0000256" key="8">
    <source>
        <dbReference type="ARBA" id="ARBA00022833"/>
    </source>
</evidence>
<dbReference type="HAMAP" id="MF_01818">
    <property type="entry name" value="RNase_Z_BN"/>
    <property type="match status" value="1"/>
</dbReference>
<evidence type="ECO:0000313" key="9">
    <source>
        <dbReference type="EMBL" id="CAH0388723.1"/>
    </source>
</evidence>
<dbReference type="Pfam" id="PF23023">
    <property type="entry name" value="Anti-Pycsar_Apyc1"/>
    <property type="match status" value="1"/>
</dbReference>
<name>A0A9P0AC97_BEMTA</name>
<evidence type="ECO:0000256" key="2">
    <source>
        <dbReference type="ARBA" id="ARBA00011738"/>
    </source>
</evidence>
<comment type="subunit">
    <text evidence="2">Homodimer.</text>
</comment>
<dbReference type="SUPFAM" id="SSF56281">
    <property type="entry name" value="Metallo-hydrolase/oxidoreductase"/>
    <property type="match status" value="1"/>
</dbReference>
<keyword evidence="5" id="KW-0479">Metal-binding</keyword>
<dbReference type="NCBIfam" id="NF000801">
    <property type="entry name" value="PRK00055.1-3"/>
    <property type="match status" value="1"/>
</dbReference>
<keyword evidence="4" id="KW-0540">Nuclease</keyword>
<dbReference type="InterPro" id="IPR036866">
    <property type="entry name" value="RibonucZ/Hydroxyglut_hydro"/>
</dbReference>
<keyword evidence="6" id="KW-0255">Endonuclease</keyword>
<evidence type="ECO:0000313" key="10">
    <source>
        <dbReference type="Proteomes" id="UP001152759"/>
    </source>
</evidence>
<evidence type="ECO:0000256" key="1">
    <source>
        <dbReference type="ARBA" id="ARBA00001947"/>
    </source>
</evidence>
<dbReference type="AlphaFoldDB" id="A0A9P0AC97"/>
<accession>A0A9P0AC97</accession>
<organism evidence="9 10">
    <name type="scientific">Bemisia tabaci</name>
    <name type="common">Sweetpotato whitefly</name>
    <name type="synonym">Aleurodes tabaci</name>
    <dbReference type="NCBI Taxonomy" id="7038"/>
    <lineage>
        <taxon>Eukaryota</taxon>
        <taxon>Metazoa</taxon>
        <taxon>Ecdysozoa</taxon>
        <taxon>Arthropoda</taxon>
        <taxon>Hexapoda</taxon>
        <taxon>Insecta</taxon>
        <taxon>Pterygota</taxon>
        <taxon>Neoptera</taxon>
        <taxon>Paraneoptera</taxon>
        <taxon>Hemiptera</taxon>
        <taxon>Sternorrhyncha</taxon>
        <taxon>Aleyrodoidea</taxon>
        <taxon>Aleyrodidae</taxon>
        <taxon>Aleyrodinae</taxon>
        <taxon>Bemisia</taxon>
    </lineage>
</organism>
<evidence type="ECO:0000256" key="4">
    <source>
        <dbReference type="ARBA" id="ARBA00022722"/>
    </source>
</evidence>